<dbReference type="SUPFAM" id="SSF103473">
    <property type="entry name" value="MFS general substrate transporter"/>
    <property type="match status" value="1"/>
</dbReference>
<evidence type="ECO:0000256" key="4">
    <source>
        <dbReference type="ARBA" id="ARBA00022989"/>
    </source>
</evidence>
<keyword evidence="10" id="KW-1185">Reference proteome</keyword>
<dbReference type="OrthoDB" id="419616at2759"/>
<dbReference type="Pfam" id="PF07690">
    <property type="entry name" value="MFS_1"/>
    <property type="match status" value="1"/>
</dbReference>
<protein>
    <recommendedName>
        <fullName evidence="8">Major facilitator superfamily (MFS) profile domain-containing protein</fullName>
    </recommendedName>
</protein>
<comment type="subcellular location">
    <subcellularLocation>
        <location evidence="1">Membrane</location>
        <topology evidence="1">Multi-pass membrane protein</topology>
    </subcellularLocation>
</comment>
<feature type="region of interest" description="Disordered" evidence="6">
    <location>
        <begin position="232"/>
        <end position="290"/>
    </location>
</feature>
<feature type="transmembrane region" description="Helical" evidence="7">
    <location>
        <begin position="465"/>
        <end position="484"/>
    </location>
</feature>
<evidence type="ECO:0000256" key="3">
    <source>
        <dbReference type="ARBA" id="ARBA00022692"/>
    </source>
</evidence>
<feature type="transmembrane region" description="Helical" evidence="7">
    <location>
        <begin position="124"/>
        <end position="145"/>
    </location>
</feature>
<reference evidence="9 10" key="1">
    <citation type="journal article" date="2020" name="ISME J.">
        <title>Uncovering the hidden diversity of litter-decomposition mechanisms in mushroom-forming fungi.</title>
        <authorList>
            <person name="Floudas D."/>
            <person name="Bentzer J."/>
            <person name="Ahren D."/>
            <person name="Johansson T."/>
            <person name="Persson P."/>
            <person name="Tunlid A."/>
        </authorList>
    </citation>
    <scope>NUCLEOTIDE SEQUENCE [LARGE SCALE GENOMIC DNA]</scope>
    <source>
        <strain evidence="9 10">CBS 291.85</strain>
    </source>
</reference>
<dbReference type="PANTHER" id="PTHR23504:SF15">
    <property type="entry name" value="MAJOR FACILITATOR SUPERFAMILY (MFS) PROFILE DOMAIN-CONTAINING PROTEIN"/>
    <property type="match status" value="1"/>
</dbReference>
<dbReference type="AlphaFoldDB" id="A0A8H5GXS8"/>
<dbReference type="InterPro" id="IPR036259">
    <property type="entry name" value="MFS_trans_sf"/>
</dbReference>
<dbReference type="Gene3D" id="1.20.1250.20">
    <property type="entry name" value="MFS general substrate transporter like domains"/>
    <property type="match status" value="1"/>
</dbReference>
<dbReference type="EMBL" id="JAACJM010000004">
    <property type="protein sequence ID" value="KAF5372972.1"/>
    <property type="molecule type" value="Genomic_DNA"/>
</dbReference>
<feature type="compositionally biased region" description="Low complexity" evidence="6">
    <location>
        <begin position="256"/>
        <end position="275"/>
    </location>
</feature>
<evidence type="ECO:0000256" key="1">
    <source>
        <dbReference type="ARBA" id="ARBA00004141"/>
    </source>
</evidence>
<feature type="transmembrane region" description="Helical" evidence="7">
    <location>
        <begin position="157"/>
        <end position="179"/>
    </location>
</feature>
<evidence type="ECO:0000256" key="2">
    <source>
        <dbReference type="ARBA" id="ARBA00022448"/>
    </source>
</evidence>
<dbReference type="PANTHER" id="PTHR23504">
    <property type="entry name" value="MAJOR FACILITATOR SUPERFAMILY DOMAIN-CONTAINING PROTEIN 10"/>
    <property type="match status" value="1"/>
</dbReference>
<dbReference type="InterPro" id="IPR020846">
    <property type="entry name" value="MFS_dom"/>
</dbReference>
<keyword evidence="2" id="KW-0813">Transport</keyword>
<evidence type="ECO:0000256" key="7">
    <source>
        <dbReference type="SAM" id="Phobius"/>
    </source>
</evidence>
<evidence type="ECO:0000256" key="5">
    <source>
        <dbReference type="ARBA" id="ARBA00023136"/>
    </source>
</evidence>
<feature type="transmembrane region" description="Helical" evidence="7">
    <location>
        <begin position="199"/>
        <end position="221"/>
    </location>
</feature>
<keyword evidence="5 7" id="KW-0472">Membrane</keyword>
<evidence type="ECO:0000259" key="8">
    <source>
        <dbReference type="PROSITE" id="PS50850"/>
    </source>
</evidence>
<name>A0A8H5GXS8_9AGAR</name>
<evidence type="ECO:0000256" key="6">
    <source>
        <dbReference type="SAM" id="MobiDB-lite"/>
    </source>
</evidence>
<organism evidence="9 10">
    <name type="scientific">Tetrapyrgos nigripes</name>
    <dbReference type="NCBI Taxonomy" id="182062"/>
    <lineage>
        <taxon>Eukaryota</taxon>
        <taxon>Fungi</taxon>
        <taxon>Dikarya</taxon>
        <taxon>Basidiomycota</taxon>
        <taxon>Agaricomycotina</taxon>
        <taxon>Agaricomycetes</taxon>
        <taxon>Agaricomycetidae</taxon>
        <taxon>Agaricales</taxon>
        <taxon>Marasmiineae</taxon>
        <taxon>Marasmiaceae</taxon>
        <taxon>Tetrapyrgos</taxon>
    </lineage>
</organism>
<keyword evidence="4 7" id="KW-1133">Transmembrane helix</keyword>
<accession>A0A8H5GXS8</accession>
<feature type="transmembrane region" description="Helical" evidence="7">
    <location>
        <begin position="306"/>
        <end position="327"/>
    </location>
</feature>
<feature type="transmembrane region" description="Helical" evidence="7">
    <location>
        <begin position="382"/>
        <end position="401"/>
    </location>
</feature>
<dbReference type="PROSITE" id="PS50850">
    <property type="entry name" value="MFS"/>
    <property type="match status" value="1"/>
</dbReference>
<dbReference type="GO" id="GO:0022857">
    <property type="term" value="F:transmembrane transporter activity"/>
    <property type="evidence" value="ECO:0007669"/>
    <property type="project" value="InterPro"/>
</dbReference>
<feature type="transmembrane region" description="Helical" evidence="7">
    <location>
        <begin position="99"/>
        <end position="118"/>
    </location>
</feature>
<proteinExistence type="predicted"/>
<dbReference type="Proteomes" id="UP000559256">
    <property type="component" value="Unassembled WGS sequence"/>
</dbReference>
<dbReference type="PRINTS" id="PR01035">
    <property type="entry name" value="TCRTETA"/>
</dbReference>
<feature type="domain" description="Major facilitator superfamily (MFS) profile" evidence="8">
    <location>
        <begin position="27"/>
        <end position="518"/>
    </location>
</feature>
<dbReference type="InterPro" id="IPR001958">
    <property type="entry name" value="Tet-R_TetA/multi-R_MdtG-like"/>
</dbReference>
<feature type="transmembrane region" description="Helical" evidence="7">
    <location>
        <begin position="347"/>
        <end position="370"/>
    </location>
</feature>
<evidence type="ECO:0000313" key="9">
    <source>
        <dbReference type="EMBL" id="KAF5372972.1"/>
    </source>
</evidence>
<feature type="transmembrane region" description="Helical" evidence="7">
    <location>
        <begin position="421"/>
        <end position="445"/>
    </location>
</feature>
<evidence type="ECO:0000313" key="10">
    <source>
        <dbReference type="Proteomes" id="UP000559256"/>
    </source>
</evidence>
<keyword evidence="3 7" id="KW-0812">Transmembrane</keyword>
<sequence>MPSRTDHHDEESPLLPRRRPTPLPITHLLTVCLVRLAEPIAFCQIFPYINEFIAYLHVTDDPSQTGFYSGIVESTFALTQLLSIYTCSRLSDSIGRKPVIIAGTIGVGLATIFFGLSTSLTSLLLSRSLAGLCAGTAAVMHAVLGEITDKTNQAKAFPMYGLVWPLGGIIGPLIGGSLSEPAKRFPELFKDTIFDYHPFFLPCFIAGCVSLCGVILAWLCLEETLPSKAKPKAKLEAQEQEQANVKTYADEDQGSDRSSSPSPSPSPSRSASSSSTITLTSPDQNPKAKPTPSLLTLLQIPIIRSLCLSGFTLEMNAIAFNVLFVLFSYTAVSDGSGGGGLGLPPTSIGYALATSGFISITIQIFLLPFLLKRWKAESIYHFSMKLWVLVWIGLGSLGWVAKLGTTYDETRVDETESRVVLWIGIGIVLALARFAGLGFGVSMILIRNNTHDSEVLGTTNGLVQLFMCTARMVTPTIVSSAFALCQEPPLSNLFTLGPVSLGSYLWVALCVGCALGSL</sequence>
<feature type="transmembrane region" description="Helical" evidence="7">
    <location>
        <begin position="496"/>
        <end position="516"/>
    </location>
</feature>
<dbReference type="GO" id="GO:0016020">
    <property type="term" value="C:membrane"/>
    <property type="evidence" value="ECO:0007669"/>
    <property type="project" value="UniProtKB-SubCell"/>
</dbReference>
<dbReference type="InterPro" id="IPR011701">
    <property type="entry name" value="MFS"/>
</dbReference>
<gene>
    <name evidence="9" type="ORF">D9758_001663</name>
</gene>
<comment type="caution">
    <text evidence="9">The sequence shown here is derived from an EMBL/GenBank/DDBJ whole genome shotgun (WGS) entry which is preliminary data.</text>
</comment>